<organism evidence="7 8">
    <name type="scientific">Natribacillus halophilus</name>
    <dbReference type="NCBI Taxonomy" id="549003"/>
    <lineage>
        <taxon>Bacteria</taxon>
        <taxon>Bacillati</taxon>
        <taxon>Bacillota</taxon>
        <taxon>Bacilli</taxon>
        <taxon>Bacillales</taxon>
        <taxon>Bacillaceae</taxon>
        <taxon>Natribacillus</taxon>
    </lineage>
</organism>
<feature type="domain" description="Aminotransferase class I/classII large" evidence="6">
    <location>
        <begin position="38"/>
        <end position="377"/>
    </location>
</feature>
<keyword evidence="8" id="KW-1185">Reference proteome</keyword>
<dbReference type="Pfam" id="PF00155">
    <property type="entry name" value="Aminotran_1_2"/>
    <property type="match status" value="1"/>
</dbReference>
<dbReference type="RefSeq" id="WP_090398120.1">
    <property type="nucleotide sequence ID" value="NZ_FNEN01000006.1"/>
</dbReference>
<dbReference type="SUPFAM" id="SSF53383">
    <property type="entry name" value="PLP-dependent transferases"/>
    <property type="match status" value="1"/>
</dbReference>
<dbReference type="InterPro" id="IPR015424">
    <property type="entry name" value="PyrdxlP-dep_Trfase"/>
</dbReference>
<gene>
    <name evidence="7" type="ORF">SAMN04488123_106125</name>
</gene>
<dbReference type="InterPro" id="IPR015421">
    <property type="entry name" value="PyrdxlP-dep_Trfase_major"/>
</dbReference>
<reference evidence="7 8" key="1">
    <citation type="submission" date="2016-10" db="EMBL/GenBank/DDBJ databases">
        <authorList>
            <person name="de Groot N.N."/>
        </authorList>
    </citation>
    <scope>NUCLEOTIDE SEQUENCE [LARGE SCALE GENOMIC DNA]</scope>
    <source>
        <strain evidence="7 8">DSM 21771</strain>
    </source>
</reference>
<dbReference type="GO" id="GO:0047804">
    <property type="term" value="F:cysteine-S-conjugate beta-lyase activity"/>
    <property type="evidence" value="ECO:0007669"/>
    <property type="project" value="UniProtKB-EC"/>
</dbReference>
<sequence>MNFDEIIDRRNTNSMKWDKLEALYKDADLWPMWVADMDFKAPEPVLKALDEVTQHGVFGYHHPPDSLRTAIQEWTHRRFQWDIQPEDMTFTPGVVPAIHHLINAFTDEDDGIIIQTPVYHPFFALLRSNRRTLLENRLLEGENGKYEIDFEDLEAQMKKGAKMIILCNPHNPVGRVWSETELTKIAELCERYEVIVVSDEIHADVVLEGKHTPFASLEAARDVQVVTGMAPSKTFNLAALQLSYVIFNDKEMQKSFERQLQQNFTGIGNPYSSAAAEAAYRHGEPWLEALISYVQGNVDYVKERLEREMPKIHFTEPEATYLLWLDFRELEMSQEALQQWLRQEGRIALNDGHTFGKAGSGFARMNVACPREHVIEGMNRLKTAYDKL</sequence>
<protein>
    <recommendedName>
        <fullName evidence="2">cysteine-S-conjugate beta-lyase</fullName>
        <ecNumber evidence="2">4.4.1.13</ecNumber>
    </recommendedName>
</protein>
<dbReference type="PANTHER" id="PTHR43525:SF1">
    <property type="entry name" value="PROTEIN MALY"/>
    <property type="match status" value="1"/>
</dbReference>
<evidence type="ECO:0000259" key="6">
    <source>
        <dbReference type="Pfam" id="PF00155"/>
    </source>
</evidence>
<dbReference type="InterPro" id="IPR004839">
    <property type="entry name" value="Aminotransferase_I/II_large"/>
</dbReference>
<proteinExistence type="inferred from homology"/>
<evidence type="ECO:0000256" key="1">
    <source>
        <dbReference type="ARBA" id="ARBA00001933"/>
    </source>
</evidence>
<dbReference type="EMBL" id="FNEN01000006">
    <property type="protein sequence ID" value="SDI80603.1"/>
    <property type="molecule type" value="Genomic_DNA"/>
</dbReference>
<dbReference type="InterPro" id="IPR015422">
    <property type="entry name" value="PyrdxlP-dep_Trfase_small"/>
</dbReference>
<dbReference type="PANTHER" id="PTHR43525">
    <property type="entry name" value="PROTEIN MALY"/>
    <property type="match status" value="1"/>
</dbReference>
<evidence type="ECO:0000256" key="2">
    <source>
        <dbReference type="ARBA" id="ARBA00012224"/>
    </source>
</evidence>
<dbReference type="Gene3D" id="3.40.640.10">
    <property type="entry name" value="Type I PLP-dependent aspartate aminotransferase-like (Major domain)"/>
    <property type="match status" value="1"/>
</dbReference>
<evidence type="ECO:0000256" key="4">
    <source>
        <dbReference type="ARBA" id="ARBA00023239"/>
    </source>
</evidence>
<dbReference type="EC" id="4.4.1.13" evidence="2"/>
<evidence type="ECO:0000256" key="3">
    <source>
        <dbReference type="ARBA" id="ARBA00022898"/>
    </source>
</evidence>
<comment type="similarity">
    <text evidence="5">Belongs to the class-II pyridoxal-phosphate-dependent aminotransferase family. MalY/PatB cystathionine beta-lyase subfamily.</text>
</comment>
<keyword evidence="3" id="KW-0663">Pyridoxal phosphate</keyword>
<evidence type="ECO:0000313" key="7">
    <source>
        <dbReference type="EMBL" id="SDI80603.1"/>
    </source>
</evidence>
<dbReference type="CDD" id="cd00609">
    <property type="entry name" value="AAT_like"/>
    <property type="match status" value="1"/>
</dbReference>
<dbReference type="InterPro" id="IPR051798">
    <property type="entry name" value="Class-II_PLP-Dep_Aminotrans"/>
</dbReference>
<dbReference type="NCBIfam" id="TIGR04350">
    <property type="entry name" value="C_S_lyase_PatB"/>
    <property type="match status" value="1"/>
</dbReference>
<dbReference type="Proteomes" id="UP000198853">
    <property type="component" value="Unassembled WGS sequence"/>
</dbReference>
<name>A0A1G8NK71_9BACI</name>
<keyword evidence="4 7" id="KW-0456">Lyase</keyword>
<accession>A0A1G8NK71</accession>
<dbReference type="AlphaFoldDB" id="A0A1G8NK71"/>
<dbReference type="OrthoDB" id="9802872at2"/>
<evidence type="ECO:0000313" key="8">
    <source>
        <dbReference type="Proteomes" id="UP000198853"/>
    </source>
</evidence>
<dbReference type="Gene3D" id="3.90.1150.10">
    <property type="entry name" value="Aspartate Aminotransferase, domain 1"/>
    <property type="match status" value="1"/>
</dbReference>
<comment type="cofactor">
    <cofactor evidence="1">
        <name>pyridoxal 5'-phosphate</name>
        <dbReference type="ChEBI" id="CHEBI:597326"/>
    </cofactor>
</comment>
<evidence type="ECO:0000256" key="5">
    <source>
        <dbReference type="ARBA" id="ARBA00037974"/>
    </source>
</evidence>
<dbReference type="GO" id="GO:0030170">
    <property type="term" value="F:pyridoxal phosphate binding"/>
    <property type="evidence" value="ECO:0007669"/>
    <property type="project" value="InterPro"/>
</dbReference>
<dbReference type="InterPro" id="IPR027619">
    <property type="entry name" value="C-S_lyase_PatB-like"/>
</dbReference>